<reference evidence="6 7" key="2">
    <citation type="journal article" date="2020" name="MBio">
        <title>Isolation and Molecular Analysis of a Novel Neorickettsia Species That Causes Potomac Horse Fever.</title>
        <authorList>
            <person name="Teymournejad O."/>
            <person name="Lin M."/>
            <person name="Bekebrede H."/>
            <person name="Kamr A."/>
            <person name="Toribio R.E."/>
            <person name="Arroyo L.G."/>
            <person name="Baird J.D."/>
            <person name="Rikihisa Y."/>
        </authorList>
    </citation>
    <scope>NUCLEOTIDE SEQUENCE [LARGE SCALE GENOMIC DNA]</scope>
    <source>
        <strain evidence="6 7">Fin17</strain>
    </source>
</reference>
<dbReference type="PANTHER" id="PTHR30371">
    <property type="entry name" value="SEC-INDEPENDENT PROTEIN TRANSLOCASE PROTEIN TATC"/>
    <property type="match status" value="1"/>
</dbReference>
<dbReference type="AlphaFoldDB" id="A0A6P1G901"/>
<keyword evidence="5" id="KW-0813">Transport</keyword>
<comment type="subcellular location">
    <subcellularLocation>
        <location evidence="5">Cell membrane</location>
        <topology evidence="5">Multi-pass membrane protein</topology>
    </subcellularLocation>
    <subcellularLocation>
        <location evidence="1">Membrane</location>
        <topology evidence="1">Multi-pass membrane protein</topology>
    </subcellularLocation>
</comment>
<dbReference type="RefSeq" id="WP_160094882.1">
    <property type="nucleotide sequence ID" value="NZ_CP047224.1"/>
</dbReference>
<sequence>MTFDSHLSELRYRMVVSVIFFLTTFCFCYYFSEEIYKFLLKPLAEVANQPERIAGLNSSFTLIYTGLTETFVVYLKVAFLGALLVSSPFFIWQMYMFIAPGLYPGEKKAFLPYLIAAPVLFILGCAVVYYYVFPLAWRFFVSFEYDGSKPGTLPIEFMPSVSEYLDLVVQFMFAFGIAFQLPAILTLLSHMGLLDHNVLVKKRRLSVVLIFIAAAVLTPPDVLSQIGLAIPMLFLYELSIFSCRYVSKKRTALEKESKENSEE</sequence>
<feature type="transmembrane region" description="Helical" evidence="5">
    <location>
        <begin position="205"/>
        <end position="222"/>
    </location>
</feature>
<dbReference type="InterPro" id="IPR002033">
    <property type="entry name" value="TatC"/>
</dbReference>
<dbReference type="GO" id="GO:0043953">
    <property type="term" value="P:protein transport by the Tat complex"/>
    <property type="evidence" value="ECO:0007669"/>
    <property type="project" value="UniProtKB-UniRule"/>
</dbReference>
<dbReference type="Proteomes" id="UP000464912">
    <property type="component" value="Chromosome"/>
</dbReference>
<evidence type="ECO:0000256" key="3">
    <source>
        <dbReference type="ARBA" id="ARBA00022989"/>
    </source>
</evidence>
<protein>
    <recommendedName>
        <fullName evidence="5">Sec-independent protein translocase protein TatC</fullName>
    </recommendedName>
</protein>
<keyword evidence="5" id="KW-1003">Cell membrane</keyword>
<keyword evidence="5" id="KW-0653">Protein transport</keyword>
<dbReference type="GO" id="GO:0009977">
    <property type="term" value="F:proton motive force dependent protein transmembrane transporter activity"/>
    <property type="evidence" value="ECO:0007669"/>
    <property type="project" value="TreeGrafter"/>
</dbReference>
<accession>A0A6P1G901</accession>
<comment type="similarity">
    <text evidence="5">Belongs to the TatC family.</text>
</comment>
<evidence type="ECO:0000313" key="6">
    <source>
        <dbReference type="EMBL" id="QHD64949.1"/>
    </source>
</evidence>
<keyword evidence="2 5" id="KW-0812">Transmembrane</keyword>
<evidence type="ECO:0000256" key="1">
    <source>
        <dbReference type="ARBA" id="ARBA00004141"/>
    </source>
</evidence>
<keyword evidence="5" id="KW-0811">Translocation</keyword>
<gene>
    <name evidence="5 6" type="primary">tatC</name>
    <name evidence="6" type="ORF">GP480_00480</name>
</gene>
<evidence type="ECO:0000256" key="5">
    <source>
        <dbReference type="HAMAP-Rule" id="MF_00902"/>
    </source>
</evidence>
<organism evidence="6 7">
    <name type="scientific">Neorickettsia findlayensis</name>
    <dbReference type="NCBI Taxonomy" id="2686014"/>
    <lineage>
        <taxon>Bacteria</taxon>
        <taxon>Pseudomonadati</taxon>
        <taxon>Pseudomonadota</taxon>
        <taxon>Alphaproteobacteria</taxon>
        <taxon>Rickettsiales</taxon>
        <taxon>Anaplasmataceae</taxon>
        <taxon>Neorickettsia</taxon>
    </lineage>
</organism>
<dbReference type="EMBL" id="CP047224">
    <property type="protein sequence ID" value="QHD64949.1"/>
    <property type="molecule type" value="Genomic_DNA"/>
</dbReference>
<dbReference type="KEGG" id="nef:GP480_00480"/>
<dbReference type="NCBIfam" id="TIGR00945">
    <property type="entry name" value="tatC"/>
    <property type="match status" value="1"/>
</dbReference>
<dbReference type="PRINTS" id="PR01840">
    <property type="entry name" value="TATCFAMILY"/>
</dbReference>
<dbReference type="GO" id="GO:0033281">
    <property type="term" value="C:TAT protein transport complex"/>
    <property type="evidence" value="ECO:0007669"/>
    <property type="project" value="UniProtKB-UniRule"/>
</dbReference>
<dbReference type="Pfam" id="PF00902">
    <property type="entry name" value="TatC"/>
    <property type="match status" value="1"/>
</dbReference>
<comment type="caution">
    <text evidence="5">Lacks conserved residue(s) required for the propagation of feature annotation.</text>
</comment>
<name>A0A6P1G901_9RICK</name>
<dbReference type="GO" id="GO:0065002">
    <property type="term" value="P:intracellular protein transmembrane transport"/>
    <property type="evidence" value="ECO:0007669"/>
    <property type="project" value="TreeGrafter"/>
</dbReference>
<dbReference type="PANTHER" id="PTHR30371:SF0">
    <property type="entry name" value="SEC-INDEPENDENT PROTEIN TRANSLOCASE PROTEIN TATC, CHLOROPLASTIC-RELATED"/>
    <property type="match status" value="1"/>
</dbReference>
<keyword evidence="4 5" id="KW-0472">Membrane</keyword>
<feature type="transmembrane region" description="Helical" evidence="5">
    <location>
        <begin position="77"/>
        <end position="98"/>
    </location>
</feature>
<keyword evidence="3 5" id="KW-1133">Transmembrane helix</keyword>
<evidence type="ECO:0000256" key="4">
    <source>
        <dbReference type="ARBA" id="ARBA00023136"/>
    </source>
</evidence>
<proteinExistence type="inferred from homology"/>
<reference evidence="6 7" key="1">
    <citation type="journal article" date="2020" name="MBio">
        <title>Erratum for Teymournejad et al., 'Isolation and Molecular Analysis of a Novel Neorickettsia Species That Causes Potomac Horse Fever'.</title>
        <authorList>
            <person name="Teymournejad O."/>
            <person name="Lin M."/>
            <person name="Bekebrede H."/>
            <person name="Kamr A."/>
            <person name="Toribio R.E."/>
            <person name="Arroyo L.G."/>
            <person name="Baird J.D."/>
            <person name="Rikihisa Y."/>
        </authorList>
    </citation>
    <scope>NUCLEOTIDE SEQUENCE [LARGE SCALE GENOMIC DNA]</scope>
    <source>
        <strain evidence="6 7">Fin17</strain>
    </source>
</reference>
<feature type="transmembrane region" description="Helical" evidence="5">
    <location>
        <begin position="110"/>
        <end position="132"/>
    </location>
</feature>
<keyword evidence="7" id="KW-1185">Reference proteome</keyword>
<evidence type="ECO:0000256" key="2">
    <source>
        <dbReference type="ARBA" id="ARBA00022692"/>
    </source>
</evidence>
<feature type="transmembrane region" description="Helical" evidence="5">
    <location>
        <begin position="167"/>
        <end position="193"/>
    </location>
</feature>
<comment type="subunit">
    <text evidence="5">The Tat system comprises two distinct complexes: a TatABC complex, containing multiple copies of TatA, TatB and TatC subunits, and a separate TatA complex, containing only TatA subunits. Substrates initially bind to the TatABC complex, which probably triggers association of the separate TatA complex to form the active translocon.</text>
</comment>
<dbReference type="HAMAP" id="MF_00902">
    <property type="entry name" value="TatC"/>
    <property type="match status" value="1"/>
</dbReference>
<feature type="transmembrane region" description="Helical" evidence="5">
    <location>
        <begin position="12"/>
        <end position="32"/>
    </location>
</feature>
<comment type="function">
    <text evidence="5">Part of the twin-arginine translocation (Tat) system that transports large folded proteins containing a characteristic twin-arginine motif in their signal peptide across membranes. Together with TatB, TatC is part of a receptor directly interacting with Tat signal peptides.</text>
</comment>
<evidence type="ECO:0000313" key="7">
    <source>
        <dbReference type="Proteomes" id="UP000464912"/>
    </source>
</evidence>